<feature type="region of interest" description="Disordered" evidence="1">
    <location>
        <begin position="290"/>
        <end position="311"/>
    </location>
</feature>
<protein>
    <submittedName>
        <fullName evidence="3">Uncharacterized protein</fullName>
    </submittedName>
</protein>
<keyword evidence="4" id="KW-1185">Reference proteome</keyword>
<name>A0A2R6NXU1_9APHY</name>
<keyword evidence="2" id="KW-0472">Membrane</keyword>
<dbReference type="Proteomes" id="UP000186601">
    <property type="component" value="Unassembled WGS sequence"/>
</dbReference>
<dbReference type="EMBL" id="MLYV02000692">
    <property type="protein sequence ID" value="PSR79557.1"/>
    <property type="molecule type" value="Genomic_DNA"/>
</dbReference>
<evidence type="ECO:0000313" key="4">
    <source>
        <dbReference type="Proteomes" id="UP000186601"/>
    </source>
</evidence>
<keyword evidence="2" id="KW-0812">Transmembrane</keyword>
<comment type="caution">
    <text evidence="3">The sequence shown here is derived from an EMBL/GenBank/DDBJ whole genome shotgun (WGS) entry which is preliminary data.</text>
</comment>
<proteinExistence type="predicted"/>
<keyword evidence="2" id="KW-1133">Transmembrane helix</keyword>
<evidence type="ECO:0000256" key="1">
    <source>
        <dbReference type="SAM" id="MobiDB-lite"/>
    </source>
</evidence>
<evidence type="ECO:0000313" key="3">
    <source>
        <dbReference type="EMBL" id="PSR79557.1"/>
    </source>
</evidence>
<dbReference type="AlphaFoldDB" id="A0A2R6NXU1"/>
<organism evidence="3 4">
    <name type="scientific">Hermanssonia centrifuga</name>
    <dbReference type="NCBI Taxonomy" id="98765"/>
    <lineage>
        <taxon>Eukaryota</taxon>
        <taxon>Fungi</taxon>
        <taxon>Dikarya</taxon>
        <taxon>Basidiomycota</taxon>
        <taxon>Agaricomycotina</taxon>
        <taxon>Agaricomycetes</taxon>
        <taxon>Polyporales</taxon>
        <taxon>Meruliaceae</taxon>
        <taxon>Hermanssonia</taxon>
    </lineage>
</organism>
<feature type="region of interest" description="Disordered" evidence="1">
    <location>
        <begin position="185"/>
        <end position="207"/>
    </location>
</feature>
<gene>
    <name evidence="3" type="ORF">PHLCEN_2v6968</name>
</gene>
<evidence type="ECO:0000256" key="2">
    <source>
        <dbReference type="SAM" id="Phobius"/>
    </source>
</evidence>
<feature type="transmembrane region" description="Helical" evidence="2">
    <location>
        <begin position="20"/>
        <end position="42"/>
    </location>
</feature>
<dbReference type="OrthoDB" id="2756215at2759"/>
<accession>A0A2R6NXU1</accession>
<reference evidence="3 4" key="1">
    <citation type="submission" date="2018-02" db="EMBL/GenBank/DDBJ databases">
        <title>Genome sequence of the basidiomycete white-rot fungus Phlebia centrifuga.</title>
        <authorList>
            <person name="Granchi Z."/>
            <person name="Peng M."/>
            <person name="de Vries R.P."/>
            <person name="Hilden K."/>
            <person name="Makela M.R."/>
            <person name="Grigoriev I."/>
            <person name="Riley R."/>
        </authorList>
    </citation>
    <scope>NUCLEOTIDE SEQUENCE [LARGE SCALE GENOMIC DNA]</scope>
    <source>
        <strain evidence="3 4">FBCC195</strain>
    </source>
</reference>
<sequence>MAVVARQGSPSEVATAVTGSSHVAVSTAVGMVLGIFVSYQFIPRKRKPSPQLRALAPPAAKPLPLITRIRTRCTTFFQSIRSKLRGNNPANQEPSRRTHRTMRSLYLTPKGTSERDNVRSKFASTLRLNLNFPTSDFLSPTSSPHTPKRTRFYERLGDEGDESHARLLKPDIALISPWSPSEDAFWPSTPTPSFRSKGSEPRTPPPLYPPPPVYVNGTPVRAGFGQAGGIPETPTKKGFGSDSVLTSPTLVDEYEEIDIDGAGTKSLIDEIQQVLEYTRDWAKEDEQVSSFVIADDDEADNEGGSIYSEPM</sequence>